<keyword evidence="2" id="KW-1133">Transmembrane helix</keyword>
<keyword evidence="4" id="KW-1185">Reference proteome</keyword>
<keyword evidence="2" id="KW-0472">Membrane</keyword>
<dbReference type="Proteomes" id="UP001291623">
    <property type="component" value="Unassembled WGS sequence"/>
</dbReference>
<evidence type="ECO:0000313" key="3">
    <source>
        <dbReference type="EMBL" id="KAK4376828.1"/>
    </source>
</evidence>
<reference evidence="3" key="1">
    <citation type="submission" date="2023-12" db="EMBL/GenBank/DDBJ databases">
        <title>Genome assembly of Anisodus tanguticus.</title>
        <authorList>
            <person name="Wang Y.-J."/>
        </authorList>
    </citation>
    <scope>NUCLEOTIDE SEQUENCE</scope>
    <source>
        <strain evidence="3">KB-2021</strain>
        <tissue evidence="3">Leaf</tissue>
    </source>
</reference>
<gene>
    <name evidence="3" type="ORF">RND71_003124</name>
</gene>
<feature type="transmembrane region" description="Helical" evidence="2">
    <location>
        <begin position="16"/>
        <end position="34"/>
    </location>
</feature>
<name>A0AAE1SSQ9_9SOLA</name>
<evidence type="ECO:0000256" key="2">
    <source>
        <dbReference type="SAM" id="Phobius"/>
    </source>
</evidence>
<evidence type="ECO:0000256" key="1">
    <source>
        <dbReference type="SAM" id="MobiDB-lite"/>
    </source>
</evidence>
<comment type="caution">
    <text evidence="3">The sequence shown here is derived from an EMBL/GenBank/DDBJ whole genome shotgun (WGS) entry which is preliminary data.</text>
</comment>
<evidence type="ECO:0008006" key="5">
    <source>
        <dbReference type="Google" id="ProtNLM"/>
    </source>
</evidence>
<proteinExistence type="predicted"/>
<organism evidence="3 4">
    <name type="scientific">Anisodus tanguticus</name>
    <dbReference type="NCBI Taxonomy" id="243964"/>
    <lineage>
        <taxon>Eukaryota</taxon>
        <taxon>Viridiplantae</taxon>
        <taxon>Streptophyta</taxon>
        <taxon>Embryophyta</taxon>
        <taxon>Tracheophyta</taxon>
        <taxon>Spermatophyta</taxon>
        <taxon>Magnoliopsida</taxon>
        <taxon>eudicotyledons</taxon>
        <taxon>Gunneridae</taxon>
        <taxon>Pentapetalae</taxon>
        <taxon>asterids</taxon>
        <taxon>lamiids</taxon>
        <taxon>Solanales</taxon>
        <taxon>Solanaceae</taxon>
        <taxon>Solanoideae</taxon>
        <taxon>Hyoscyameae</taxon>
        <taxon>Anisodus</taxon>
    </lineage>
</organism>
<protein>
    <recommendedName>
        <fullName evidence="5">WAT1-related protein</fullName>
    </recommendedName>
</protein>
<dbReference type="EMBL" id="JAVYJV010000002">
    <property type="protein sequence ID" value="KAK4376828.1"/>
    <property type="molecule type" value="Genomic_DNA"/>
</dbReference>
<sequence>MVLAMQLEEVEDGNDLVGSIIIVVGFYSVIWGKAKEWKMGEKSLESNNNNMPLLQDRADDPEVNM</sequence>
<feature type="compositionally biased region" description="Basic and acidic residues" evidence="1">
    <location>
        <begin position="56"/>
        <end position="65"/>
    </location>
</feature>
<accession>A0AAE1SSQ9</accession>
<evidence type="ECO:0000313" key="4">
    <source>
        <dbReference type="Proteomes" id="UP001291623"/>
    </source>
</evidence>
<keyword evidence="2" id="KW-0812">Transmembrane</keyword>
<feature type="region of interest" description="Disordered" evidence="1">
    <location>
        <begin position="44"/>
        <end position="65"/>
    </location>
</feature>
<dbReference type="AlphaFoldDB" id="A0AAE1SSQ9"/>